<feature type="signal peptide" evidence="1">
    <location>
        <begin position="1"/>
        <end position="24"/>
    </location>
</feature>
<evidence type="ECO:0008006" key="6">
    <source>
        <dbReference type="Google" id="ProtNLM"/>
    </source>
</evidence>
<evidence type="ECO:0000256" key="1">
    <source>
        <dbReference type="SAM" id="SignalP"/>
    </source>
</evidence>
<reference evidence="3 5" key="2">
    <citation type="submission" date="2019-10" db="EMBL/GenBank/DDBJ databases">
        <title>Lysobacter alkalisoli sp. nov., isolated from saline-alkaline soil.</title>
        <authorList>
            <person name="Sun J.-Q."/>
        </authorList>
    </citation>
    <scope>NUCLEOTIDE SEQUENCE [LARGE SCALE GENOMIC DNA]</scope>
    <source>
        <strain evidence="3 5">KCTC 42381</strain>
    </source>
</reference>
<keyword evidence="1" id="KW-0732">Signal</keyword>
<reference evidence="2 4" key="1">
    <citation type="submission" date="2018-05" db="EMBL/GenBank/DDBJ databases">
        <title>The complete genome of Lysobacter maris HZ9B, a marine bacterium antagonistic against terrestrial plant pathogens.</title>
        <authorList>
            <person name="Zhang X.-Q."/>
        </authorList>
    </citation>
    <scope>NUCLEOTIDE SEQUENCE [LARGE SCALE GENOMIC DNA]</scope>
    <source>
        <strain evidence="2 4">HZ9B</strain>
    </source>
</reference>
<dbReference type="EMBL" id="CP029843">
    <property type="protein sequence ID" value="AWV08256.1"/>
    <property type="molecule type" value="Genomic_DNA"/>
</dbReference>
<evidence type="ECO:0000313" key="4">
    <source>
        <dbReference type="Proteomes" id="UP000249447"/>
    </source>
</evidence>
<name>A0A2U9T659_9GAMM</name>
<dbReference type="EMBL" id="VICD02000163">
    <property type="protein sequence ID" value="KAB8188552.1"/>
    <property type="molecule type" value="Genomic_DNA"/>
</dbReference>
<dbReference type="Proteomes" id="UP000320431">
    <property type="component" value="Unassembled WGS sequence"/>
</dbReference>
<evidence type="ECO:0000313" key="2">
    <source>
        <dbReference type="EMBL" id="AWV08256.1"/>
    </source>
</evidence>
<proteinExistence type="predicted"/>
<evidence type="ECO:0000313" key="5">
    <source>
        <dbReference type="Proteomes" id="UP000320431"/>
    </source>
</evidence>
<feature type="chain" id="PRO_5036053212" description="Secreted protein" evidence="1">
    <location>
        <begin position="25"/>
        <end position="289"/>
    </location>
</feature>
<accession>A0A2U9T659</accession>
<dbReference type="Proteomes" id="UP000249447">
    <property type="component" value="Chromosome"/>
</dbReference>
<protein>
    <recommendedName>
        <fullName evidence="6">Secreted protein</fullName>
    </recommendedName>
</protein>
<dbReference type="KEGG" id="lmb:C9I47_2579"/>
<keyword evidence="4" id="KW-1185">Reference proteome</keyword>
<organism evidence="2 4">
    <name type="scientific">Marilutibacter maris</name>
    <dbReference type="NCBI Taxonomy" id="1605891"/>
    <lineage>
        <taxon>Bacteria</taxon>
        <taxon>Pseudomonadati</taxon>
        <taxon>Pseudomonadota</taxon>
        <taxon>Gammaproteobacteria</taxon>
        <taxon>Lysobacterales</taxon>
        <taxon>Lysobacteraceae</taxon>
        <taxon>Marilutibacter</taxon>
    </lineage>
</organism>
<dbReference type="AlphaFoldDB" id="A0A2U9T659"/>
<sequence length="289" mass="30207">MRTRLLQLPLTLLLALGTATAAHAQSTAPAAAPSDSTVLPVWNNASGKLEAVLLLEPTGTQLAGTRWRFGANNTLDTSFGLSSGNTLGLVCNRKTGLASAIGNLANHCLLAALDQDNRGGSREVNAGVSVGNDAGRVGVLVGEGRDTLPGWMSPNGRNSRFDQNTLTLYGEKNIGREATVSIGGTWARARLIPAADLPAGFSERWNTTSLTLGAEVGNFGANIVGRVVDVPGQPGHWEGLGVGITWRTPWSGQLSVGAENVVTRGKNPFAPDAGDKEGTVPYVRYEQDL</sequence>
<dbReference type="OrthoDB" id="5939597at2"/>
<evidence type="ECO:0000313" key="3">
    <source>
        <dbReference type="EMBL" id="KAB8188552.1"/>
    </source>
</evidence>
<gene>
    <name evidence="2" type="ORF">C9I47_2579</name>
    <name evidence="3" type="ORF">FKV24_009960</name>
</gene>